<name>G8YFI5_PICSO</name>
<dbReference type="OrthoDB" id="4072855at2759"/>
<evidence type="ECO:0000256" key="2">
    <source>
        <dbReference type="ARBA" id="ARBA00004496"/>
    </source>
</evidence>
<accession>G8YFI5</accession>
<dbReference type="STRING" id="559304.G8YFI5"/>
<organism evidence="8 9">
    <name type="scientific">Pichia sorbitophila (strain ATCC MYA-4447 / BCRC 22081 / CBS 7064 / NBRC 10061 / NRRL Y-12695)</name>
    <name type="common">Hybrid yeast</name>
    <dbReference type="NCBI Taxonomy" id="559304"/>
    <lineage>
        <taxon>Eukaryota</taxon>
        <taxon>Fungi</taxon>
        <taxon>Dikarya</taxon>
        <taxon>Ascomycota</taxon>
        <taxon>Saccharomycotina</taxon>
        <taxon>Pichiomycetes</taxon>
        <taxon>Debaryomycetaceae</taxon>
        <taxon>Millerozyma</taxon>
    </lineage>
</organism>
<evidence type="ECO:0000256" key="5">
    <source>
        <dbReference type="ARBA" id="ARBA00022490"/>
    </source>
</evidence>
<comment type="similarity">
    <text evidence="3">Belongs to the DIF1/spd1 family.</text>
</comment>
<dbReference type="InParanoid" id="G8YFI5"/>
<dbReference type="eggNOG" id="ENOG502SG7B">
    <property type="taxonomic scope" value="Eukaryota"/>
</dbReference>
<feature type="compositionally biased region" description="Polar residues" evidence="7">
    <location>
        <begin position="99"/>
        <end position="109"/>
    </location>
</feature>
<reference evidence="8 9" key="1">
    <citation type="journal article" date="2012" name="G3 (Bethesda)">
        <title>Pichia sorbitophila, an interspecies yeast hybrid reveals early steps of genome resolution following polyploidization.</title>
        <authorList>
            <person name="Leh Louis V."/>
            <person name="Despons L."/>
            <person name="Friedrich A."/>
            <person name="Martin T."/>
            <person name="Durrens P."/>
            <person name="Casaregola S."/>
            <person name="Neuveglise C."/>
            <person name="Fairhead C."/>
            <person name="Marck C."/>
            <person name="Cruz J.A."/>
            <person name="Straub M.L."/>
            <person name="Kugler V."/>
            <person name="Sacerdot C."/>
            <person name="Uzunov Z."/>
            <person name="Thierry A."/>
            <person name="Weiss S."/>
            <person name="Bleykasten C."/>
            <person name="De Montigny J."/>
            <person name="Jacques N."/>
            <person name="Jung P."/>
            <person name="Lemaire M."/>
            <person name="Mallet S."/>
            <person name="Morel G."/>
            <person name="Richard G.F."/>
            <person name="Sarkar A."/>
            <person name="Savel G."/>
            <person name="Schacherer J."/>
            <person name="Seret M.L."/>
            <person name="Talla E."/>
            <person name="Samson G."/>
            <person name="Jubin C."/>
            <person name="Poulain J."/>
            <person name="Vacherie B."/>
            <person name="Barbe V."/>
            <person name="Pelletier E."/>
            <person name="Sherman D.J."/>
            <person name="Westhof E."/>
            <person name="Weissenbach J."/>
            <person name="Baret P.V."/>
            <person name="Wincker P."/>
            <person name="Gaillardin C."/>
            <person name="Dujon B."/>
            <person name="Souciet J.L."/>
        </authorList>
    </citation>
    <scope>NUCLEOTIDE SEQUENCE [LARGE SCALE GENOMIC DNA]</scope>
    <source>
        <strain evidence="9">ATCC MYA-4447 / BCRC 22081 / CBS 7064 / NBRC 10061 / NRRL Y-12695</strain>
    </source>
</reference>
<evidence type="ECO:0000256" key="4">
    <source>
        <dbReference type="ARBA" id="ARBA00021625"/>
    </source>
</evidence>
<dbReference type="GO" id="GO:0005634">
    <property type="term" value="C:nucleus"/>
    <property type="evidence" value="ECO:0007669"/>
    <property type="project" value="UniProtKB-SubCell"/>
</dbReference>
<dbReference type="Pfam" id="PF08591">
    <property type="entry name" value="RNR_inhib"/>
    <property type="match status" value="1"/>
</dbReference>
<keyword evidence="6" id="KW-0539">Nucleus</keyword>
<dbReference type="HOGENOM" id="CLU_132208_0_0_1"/>
<feature type="region of interest" description="Disordered" evidence="7">
    <location>
        <begin position="67"/>
        <end position="109"/>
    </location>
</feature>
<keyword evidence="9" id="KW-1185">Reference proteome</keyword>
<dbReference type="GO" id="GO:0005737">
    <property type="term" value="C:cytoplasm"/>
    <property type="evidence" value="ECO:0007669"/>
    <property type="project" value="UniProtKB-SubCell"/>
</dbReference>
<evidence type="ECO:0000313" key="8">
    <source>
        <dbReference type="EMBL" id="CCE81934.1"/>
    </source>
</evidence>
<comment type="subcellular location">
    <subcellularLocation>
        <location evidence="2">Cytoplasm</location>
    </subcellularLocation>
    <subcellularLocation>
        <location evidence="1">Nucleus</location>
    </subcellularLocation>
</comment>
<evidence type="ECO:0000313" key="9">
    <source>
        <dbReference type="Proteomes" id="UP000005222"/>
    </source>
</evidence>
<sequence length="173" mass="19355">MNMNQHKRQMNEPVKPGSNDPYIASLATVGMRVRKAVAEGYNVPDRDRYNISGFSQNSMDYARNGYGGHSAEENNSTGFRVPQRVPLPAHMDGPPGLSDSLSTAESGSNLSEWEANYRERSIASHMQRLSPHEGAGGKRKFEDVEQHDGFGTQTPILNDYRAKYGDLRFDEEF</sequence>
<evidence type="ECO:0000256" key="3">
    <source>
        <dbReference type="ARBA" id="ARBA00005459"/>
    </source>
</evidence>
<dbReference type="Proteomes" id="UP000005222">
    <property type="component" value="Chromosome I"/>
</dbReference>
<gene>
    <name evidence="8" type="primary">Piso0_002615</name>
    <name evidence="8" type="ORF">GNLVRS01_PISO0I14044g</name>
</gene>
<dbReference type="OMA" id="SNVSEWG"/>
<evidence type="ECO:0000256" key="1">
    <source>
        <dbReference type="ARBA" id="ARBA00004123"/>
    </source>
</evidence>
<proteinExistence type="inferred from homology"/>
<dbReference type="AlphaFoldDB" id="G8YFI5"/>
<evidence type="ECO:0000256" key="7">
    <source>
        <dbReference type="SAM" id="MobiDB-lite"/>
    </source>
</evidence>
<dbReference type="EMBL" id="FO082051">
    <property type="protein sequence ID" value="CCE81934.1"/>
    <property type="molecule type" value="Genomic_DNA"/>
</dbReference>
<feature type="region of interest" description="Disordered" evidence="7">
    <location>
        <begin position="1"/>
        <end position="20"/>
    </location>
</feature>
<protein>
    <recommendedName>
        <fullName evidence="4">Damage-regulated import facilitator 1</fullName>
    </recommendedName>
</protein>
<dbReference type="InterPro" id="IPR013900">
    <property type="entry name" value="RNR_inhibitor"/>
</dbReference>
<evidence type="ECO:0000256" key="6">
    <source>
        <dbReference type="ARBA" id="ARBA00023242"/>
    </source>
</evidence>
<keyword evidence="5" id="KW-0963">Cytoplasm</keyword>